<evidence type="ECO:0000313" key="13">
    <source>
        <dbReference type="EMBL" id="KKN38711.1"/>
    </source>
</evidence>
<keyword evidence="4" id="KW-0436">Ligase</keyword>
<reference evidence="13" key="1">
    <citation type="journal article" date="2015" name="Nature">
        <title>Complex archaea that bridge the gap between prokaryotes and eukaryotes.</title>
        <authorList>
            <person name="Spang A."/>
            <person name="Saw J.H."/>
            <person name="Jorgensen S.L."/>
            <person name="Zaremba-Niedzwiedzka K."/>
            <person name="Martijn J."/>
            <person name="Lind A.E."/>
            <person name="van Eijk R."/>
            <person name="Schleper C."/>
            <person name="Guy L."/>
            <person name="Ettema T.J."/>
        </authorList>
    </citation>
    <scope>NUCLEOTIDE SEQUENCE</scope>
</reference>
<comment type="subcellular location">
    <subcellularLocation>
        <location evidence="1">Cytoplasm</location>
    </subcellularLocation>
</comment>
<feature type="non-terminal residue" evidence="13">
    <location>
        <position position="1"/>
    </location>
</feature>
<evidence type="ECO:0000256" key="4">
    <source>
        <dbReference type="ARBA" id="ARBA00022598"/>
    </source>
</evidence>
<dbReference type="InterPro" id="IPR009008">
    <property type="entry name" value="Val/Leu/Ile-tRNA-synth_edit"/>
</dbReference>
<dbReference type="InterPro" id="IPR033705">
    <property type="entry name" value="Anticodon_Ia_Val"/>
</dbReference>
<dbReference type="EMBL" id="LAZR01001808">
    <property type="protein sequence ID" value="KKN38711.1"/>
    <property type="molecule type" value="Genomic_DNA"/>
</dbReference>
<dbReference type="PRINTS" id="PR00986">
    <property type="entry name" value="TRNASYNTHVAL"/>
</dbReference>
<evidence type="ECO:0000256" key="2">
    <source>
        <dbReference type="ARBA" id="ARBA00013169"/>
    </source>
</evidence>
<feature type="domain" description="Aminoacyl-tRNA synthetase class Ia" evidence="11">
    <location>
        <begin position="61"/>
        <end position="615"/>
    </location>
</feature>
<dbReference type="InterPro" id="IPR001412">
    <property type="entry name" value="aa-tRNA-synth_I_CS"/>
</dbReference>
<sequence>SNSTKKGRGYFCRKQRLTCNLIKKNLIYYKFLNKTTSRAEFTMTVENSYPKRFNFNEVQKKWIKFWDDEKIYSFDINKKGRIFTIDTPPPFVSGDLHMGHALNHSWIDFVARYHKMKGDNVYFPQGFDCHGLPVELAVQKEYGISQHQRDEFLEKCVEWVDKNIKNMRRQFDELGYSADWDYTYRTMNNDYKYKVQLSLLYFYNNGWLYREKFPTHYCMNCETSLAKAEVGYQDEKGNLWYIKLPVVGREGEYLTIATTRPEYMEACVALLINPKDSRYSDLSAAEVEIPFTKRKVRIYMDKSVDMDFGTGVVYVCTYGDEMDIKWKLQYNLDEIQIFTEDGHLNENSQYKGLTILEAREQIIKDLNKRNLIEKIVDYEHSIIIHSERSSCRKPIEYLPVYQWFINVKDFTKDIIDSAEKMNWYPEKQKQRLLDWTEGLDWNWVMSRQRVFGTPIPFWFCADCGEIIPPTKADLPLDPVKISPPLKICPKCKSKRITGEKDVCDCWIDSSITPLQITKWEEDDDFFEQTYLKARVHRPQGYEIIRTWLFYTLFRCKKLTGKDPFYETMINGMVAGPDGRHMSKSLGNSVSPDQVIPEFGSDAIRYWAAMGSLGDDYPFMFNWINLQSKQPVSIETIAKEKDRLPEIKFSNKYGIIYEQLVGASRFVTKIWNAFRFLFLNLKKIELNNLDISSEELSTIDHYFFSEFNNTLELITQNLDVYNWHGAIMILRSFFWNEMCDNYIEVIKYKFYSDDKKAQKTSLKKALGLFYKTLKILAITMPFIAEEIYSSLYIKFKNLKSIHLEKWPTPYQKISEDLANVGKIGVNIIKFLRMNKSKLQIPLNQKISKVIILASKNQIKDIKHLREDIKNTVRIGILEIKEKSSEIIAEDKPDLEQRIGELDIVVRVFK</sequence>
<dbReference type="PROSITE" id="PS00178">
    <property type="entry name" value="AA_TRNA_LIGASE_I"/>
    <property type="match status" value="1"/>
</dbReference>
<organism evidence="13">
    <name type="scientific">marine sediment metagenome</name>
    <dbReference type="NCBI Taxonomy" id="412755"/>
    <lineage>
        <taxon>unclassified sequences</taxon>
        <taxon>metagenomes</taxon>
        <taxon>ecological metagenomes</taxon>
    </lineage>
</organism>
<dbReference type="GO" id="GO:0006438">
    <property type="term" value="P:valyl-tRNA aminoacylation"/>
    <property type="evidence" value="ECO:0007669"/>
    <property type="project" value="InterPro"/>
</dbReference>
<proteinExistence type="predicted"/>
<dbReference type="SUPFAM" id="SSF47323">
    <property type="entry name" value="Anticodon-binding domain of a subclass of class I aminoacyl-tRNA synthetases"/>
    <property type="match status" value="1"/>
</dbReference>
<dbReference type="InterPro" id="IPR013155">
    <property type="entry name" value="M/V/L/I-tRNA-synth_anticd-bd"/>
</dbReference>
<dbReference type="InterPro" id="IPR009080">
    <property type="entry name" value="tRNAsynth_Ia_anticodon-bd"/>
</dbReference>
<dbReference type="PANTHER" id="PTHR11946:SF93">
    <property type="entry name" value="VALINE--TRNA LIGASE, CHLOROPLASTIC_MITOCHONDRIAL 2"/>
    <property type="match status" value="1"/>
</dbReference>
<dbReference type="SUPFAM" id="SSF50677">
    <property type="entry name" value="ValRS/IleRS/LeuRS editing domain"/>
    <property type="match status" value="1"/>
</dbReference>
<evidence type="ECO:0000256" key="6">
    <source>
        <dbReference type="ARBA" id="ARBA00022840"/>
    </source>
</evidence>
<accession>A0A0F9SP31</accession>
<dbReference type="NCBIfam" id="TIGR00422">
    <property type="entry name" value="valS"/>
    <property type="match status" value="1"/>
</dbReference>
<comment type="catalytic activity">
    <reaction evidence="10">
        <text>tRNA(Val) + L-valine + ATP = L-valyl-tRNA(Val) + AMP + diphosphate</text>
        <dbReference type="Rhea" id="RHEA:10704"/>
        <dbReference type="Rhea" id="RHEA-COMP:9672"/>
        <dbReference type="Rhea" id="RHEA-COMP:9708"/>
        <dbReference type="ChEBI" id="CHEBI:30616"/>
        <dbReference type="ChEBI" id="CHEBI:33019"/>
        <dbReference type="ChEBI" id="CHEBI:57762"/>
        <dbReference type="ChEBI" id="CHEBI:78442"/>
        <dbReference type="ChEBI" id="CHEBI:78537"/>
        <dbReference type="ChEBI" id="CHEBI:456215"/>
        <dbReference type="EC" id="6.1.1.9"/>
    </reaction>
</comment>
<evidence type="ECO:0000256" key="3">
    <source>
        <dbReference type="ARBA" id="ARBA00022490"/>
    </source>
</evidence>
<dbReference type="PANTHER" id="PTHR11946">
    <property type="entry name" value="VALYL-TRNA SYNTHETASES"/>
    <property type="match status" value="1"/>
</dbReference>
<evidence type="ECO:0000259" key="12">
    <source>
        <dbReference type="Pfam" id="PF08264"/>
    </source>
</evidence>
<gene>
    <name evidence="13" type="ORF">LCGC14_0750630</name>
</gene>
<dbReference type="SUPFAM" id="SSF52374">
    <property type="entry name" value="Nucleotidylyl transferase"/>
    <property type="match status" value="1"/>
</dbReference>
<keyword evidence="6" id="KW-0067">ATP-binding</keyword>
<dbReference type="EC" id="6.1.1.9" evidence="2"/>
<dbReference type="CDD" id="cd07962">
    <property type="entry name" value="Anticodon_Ia_Val"/>
    <property type="match status" value="1"/>
</dbReference>
<dbReference type="Gene3D" id="3.40.50.620">
    <property type="entry name" value="HUPs"/>
    <property type="match status" value="2"/>
</dbReference>
<keyword evidence="5" id="KW-0547">Nucleotide-binding</keyword>
<dbReference type="GO" id="GO:0002161">
    <property type="term" value="F:aminoacyl-tRNA deacylase activity"/>
    <property type="evidence" value="ECO:0007669"/>
    <property type="project" value="InterPro"/>
</dbReference>
<keyword evidence="8" id="KW-0030">Aminoacyl-tRNA synthetase</keyword>
<dbReference type="InterPro" id="IPR014729">
    <property type="entry name" value="Rossmann-like_a/b/a_fold"/>
</dbReference>
<name>A0A0F9SP31_9ZZZZ</name>
<comment type="caution">
    <text evidence="13">The sequence shown here is derived from an EMBL/GenBank/DDBJ whole genome shotgun (WGS) entry which is preliminary data.</text>
</comment>
<evidence type="ECO:0000259" key="11">
    <source>
        <dbReference type="Pfam" id="PF00133"/>
    </source>
</evidence>
<evidence type="ECO:0000256" key="7">
    <source>
        <dbReference type="ARBA" id="ARBA00022917"/>
    </source>
</evidence>
<evidence type="ECO:0000256" key="10">
    <source>
        <dbReference type="ARBA" id="ARBA00047552"/>
    </source>
</evidence>
<dbReference type="FunFam" id="3.40.50.620:FF:000192">
    <property type="entry name" value="Valine--tRNA ligase"/>
    <property type="match status" value="1"/>
</dbReference>
<evidence type="ECO:0000256" key="1">
    <source>
        <dbReference type="ARBA" id="ARBA00004496"/>
    </source>
</evidence>
<dbReference type="AlphaFoldDB" id="A0A0F9SP31"/>
<dbReference type="InterPro" id="IPR002303">
    <property type="entry name" value="Valyl-tRNA_ligase"/>
</dbReference>
<dbReference type="Pfam" id="PF08264">
    <property type="entry name" value="Anticodon_1"/>
    <property type="match status" value="1"/>
</dbReference>
<dbReference type="InterPro" id="IPR002300">
    <property type="entry name" value="aa-tRNA-synth_Ia"/>
</dbReference>
<feature type="domain" description="Methionyl/Valyl/Leucyl/Isoleucyl-tRNA synthetase anticodon-binding" evidence="12">
    <location>
        <begin position="699"/>
        <end position="848"/>
    </location>
</feature>
<dbReference type="GO" id="GO:0004832">
    <property type="term" value="F:valine-tRNA ligase activity"/>
    <property type="evidence" value="ECO:0007669"/>
    <property type="project" value="UniProtKB-EC"/>
</dbReference>
<protein>
    <recommendedName>
        <fullName evidence="2">valine--tRNA ligase</fullName>
        <ecNumber evidence="2">6.1.1.9</ecNumber>
    </recommendedName>
    <alternativeName>
        <fullName evidence="9">Valyl-tRNA synthetase</fullName>
    </alternativeName>
</protein>
<keyword evidence="7" id="KW-0648">Protein biosynthesis</keyword>
<dbReference type="GO" id="GO:0005524">
    <property type="term" value="F:ATP binding"/>
    <property type="evidence" value="ECO:0007669"/>
    <property type="project" value="UniProtKB-KW"/>
</dbReference>
<evidence type="ECO:0000256" key="9">
    <source>
        <dbReference type="ARBA" id="ARBA00029936"/>
    </source>
</evidence>
<evidence type="ECO:0000256" key="8">
    <source>
        <dbReference type="ARBA" id="ARBA00023146"/>
    </source>
</evidence>
<dbReference type="Pfam" id="PF00133">
    <property type="entry name" value="tRNA-synt_1"/>
    <property type="match status" value="1"/>
</dbReference>
<dbReference type="GO" id="GO:0005829">
    <property type="term" value="C:cytosol"/>
    <property type="evidence" value="ECO:0007669"/>
    <property type="project" value="TreeGrafter"/>
</dbReference>
<keyword evidence="3" id="KW-0963">Cytoplasm</keyword>
<evidence type="ECO:0000256" key="5">
    <source>
        <dbReference type="ARBA" id="ARBA00022741"/>
    </source>
</evidence>
<dbReference type="Gene3D" id="1.10.730.10">
    <property type="entry name" value="Isoleucyl-tRNA Synthetase, Domain 1"/>
    <property type="match status" value="1"/>
</dbReference>